<dbReference type="Gene3D" id="3.40.33.10">
    <property type="entry name" value="CAP"/>
    <property type="match status" value="1"/>
</dbReference>
<evidence type="ECO:0000313" key="4">
    <source>
        <dbReference type="EMBL" id="MDO7786342.1"/>
    </source>
</evidence>
<evidence type="ECO:0000256" key="2">
    <source>
        <dbReference type="SAM" id="SignalP"/>
    </source>
</evidence>
<feature type="signal peptide" evidence="2">
    <location>
        <begin position="1"/>
        <end position="30"/>
    </location>
</feature>
<dbReference type="NCBIfam" id="TIGR02909">
    <property type="entry name" value="spore_YkwD"/>
    <property type="match status" value="1"/>
</dbReference>
<dbReference type="InterPro" id="IPR014258">
    <property type="entry name" value="CAP_domain_YkwD-like"/>
</dbReference>
<name>A0AAW7ZAF0_9FIRM</name>
<feature type="chain" id="PRO_5043880264" evidence="2">
    <location>
        <begin position="31"/>
        <end position="242"/>
    </location>
</feature>
<keyword evidence="5" id="KW-1185">Reference proteome</keyword>
<evidence type="ECO:0000256" key="1">
    <source>
        <dbReference type="SAM" id="MobiDB-lite"/>
    </source>
</evidence>
<dbReference type="SUPFAM" id="SSF55797">
    <property type="entry name" value="PR-1-like"/>
    <property type="match status" value="1"/>
</dbReference>
<protein>
    <submittedName>
        <fullName evidence="4">CAP domain-containing protein</fullName>
    </submittedName>
</protein>
<dbReference type="PANTHER" id="PTHR31157:SF1">
    <property type="entry name" value="SCP DOMAIN-CONTAINING PROTEIN"/>
    <property type="match status" value="1"/>
</dbReference>
<dbReference type="InterPro" id="IPR035940">
    <property type="entry name" value="CAP_sf"/>
</dbReference>
<dbReference type="Proteomes" id="UP001172911">
    <property type="component" value="Unassembled WGS sequence"/>
</dbReference>
<dbReference type="CDD" id="cd05379">
    <property type="entry name" value="CAP_bacterial"/>
    <property type="match status" value="1"/>
</dbReference>
<gene>
    <name evidence="4" type="ORF">P6N53_03805</name>
</gene>
<comment type="caution">
    <text evidence="4">The sequence shown here is derived from an EMBL/GenBank/DDBJ whole genome shotgun (WGS) entry which is preliminary data.</text>
</comment>
<dbReference type="RefSeq" id="WP_304541307.1">
    <property type="nucleotide sequence ID" value="NZ_JARPTC010000004.1"/>
</dbReference>
<dbReference type="Pfam" id="PF00188">
    <property type="entry name" value="CAP"/>
    <property type="match status" value="1"/>
</dbReference>
<accession>A0AAW7ZAF0</accession>
<dbReference type="InterPro" id="IPR014044">
    <property type="entry name" value="CAP_dom"/>
</dbReference>
<evidence type="ECO:0000259" key="3">
    <source>
        <dbReference type="Pfam" id="PF00188"/>
    </source>
</evidence>
<feature type="domain" description="SCP" evidence="3">
    <location>
        <begin position="125"/>
        <end position="240"/>
    </location>
</feature>
<dbReference type="PANTHER" id="PTHR31157">
    <property type="entry name" value="SCP DOMAIN-CONTAINING PROTEIN"/>
    <property type="match status" value="1"/>
</dbReference>
<sequence>MKSVLKIFTGMMAGAFALMLALVGPGAAKAEAYTNYTSYTSYSNSSNYSNYSNYTSYNYSNTSRTTTTPSYSNYNTPNYTNYTVYRNTSTPTQTTKPTQTVPSQQTTTPSQSSSGVITAEEQAMLNLINKERAAAGLQPLTTDAKLTQLARMKAQDMIDNNYFAHQSPTYGSPFDMMKNNGVTYRFAGENLAGANDVNTAHKNLMNSPSHKANILKAEYTKVGIGVVGGGQYGKMYVQLYNG</sequence>
<proteinExistence type="predicted"/>
<reference evidence="4" key="1">
    <citation type="journal article" date="2023" name="J. Hazard. Mater.">
        <title>Anaerobic biodegradation of pyrene and benzo[a]pyrene by a new sulfate-reducing Desulforamulus aquiferis strain DSA.</title>
        <authorList>
            <person name="Zhang Z."/>
            <person name="Sun J."/>
            <person name="Gong X."/>
            <person name="Wang C."/>
            <person name="Wang H."/>
        </authorList>
    </citation>
    <scope>NUCLEOTIDE SEQUENCE</scope>
    <source>
        <strain evidence="4">DSA</strain>
    </source>
</reference>
<dbReference type="EMBL" id="JARPTC010000004">
    <property type="protein sequence ID" value="MDO7786342.1"/>
    <property type="molecule type" value="Genomic_DNA"/>
</dbReference>
<organism evidence="4 5">
    <name type="scientific">Desulforamulus aquiferis</name>
    <dbReference type="NCBI Taxonomy" id="1397668"/>
    <lineage>
        <taxon>Bacteria</taxon>
        <taxon>Bacillati</taxon>
        <taxon>Bacillota</taxon>
        <taxon>Clostridia</taxon>
        <taxon>Eubacteriales</taxon>
        <taxon>Peptococcaceae</taxon>
        <taxon>Desulforamulus</taxon>
    </lineage>
</organism>
<dbReference type="AlphaFoldDB" id="A0AAW7ZAF0"/>
<feature type="compositionally biased region" description="Low complexity" evidence="1">
    <location>
        <begin position="82"/>
        <end position="114"/>
    </location>
</feature>
<reference evidence="4" key="2">
    <citation type="submission" date="2023-03" db="EMBL/GenBank/DDBJ databases">
        <authorList>
            <person name="Zhang Z."/>
        </authorList>
    </citation>
    <scope>NUCLEOTIDE SEQUENCE</scope>
    <source>
        <strain evidence="4">DSA</strain>
    </source>
</reference>
<keyword evidence="2" id="KW-0732">Signal</keyword>
<feature type="region of interest" description="Disordered" evidence="1">
    <location>
        <begin position="82"/>
        <end position="116"/>
    </location>
</feature>
<evidence type="ECO:0000313" key="5">
    <source>
        <dbReference type="Proteomes" id="UP001172911"/>
    </source>
</evidence>